<dbReference type="PANTHER" id="PTHR18901">
    <property type="entry name" value="2-DEOXYGLUCOSE-6-PHOSPHATE PHOSPHATASE 2"/>
    <property type="match status" value="1"/>
</dbReference>
<sequence>MASENHFPSVRCCLFDMDGLLLNSEDVYTDVTNTILREHGRPDLPWSLKAQLQGRPGPEAGRLFQEWAKLPMTNEEFVKRNAELQKERFEQCKPLPGVTQLLRTLSRSTSGTSGRKIHMAVATSSHRNMFEVKTSSKAAAALFTPDIFPPSQIVCGDDPRIPKGRGKPLPDIYLTALETVNQAIEASGSDESPVRPDECLVFEDAVPGCEAGRRAGCRIIWCPHPGLLGEYRGREQEVMAGATGEHKQEDLEHAGASRFEGSPGHVGKIDDGWAEFMSSLEHFDYEKYGINVPSMLQS</sequence>
<dbReference type="EMBL" id="AZGY01000015">
    <property type="protein sequence ID" value="KZZ92581.1"/>
    <property type="molecule type" value="Genomic_DNA"/>
</dbReference>
<dbReference type="Pfam" id="PF00702">
    <property type="entry name" value="Hydrolase"/>
    <property type="match status" value="1"/>
</dbReference>
<proteinExistence type="predicted"/>
<organism evidence="1 2">
    <name type="scientific">Moelleriella libera RCEF 2490</name>
    <dbReference type="NCBI Taxonomy" id="1081109"/>
    <lineage>
        <taxon>Eukaryota</taxon>
        <taxon>Fungi</taxon>
        <taxon>Dikarya</taxon>
        <taxon>Ascomycota</taxon>
        <taxon>Pezizomycotina</taxon>
        <taxon>Sordariomycetes</taxon>
        <taxon>Hypocreomycetidae</taxon>
        <taxon>Hypocreales</taxon>
        <taxon>Clavicipitaceae</taxon>
        <taxon>Moelleriella</taxon>
    </lineage>
</organism>
<gene>
    <name evidence="1" type="ORF">AAL_06207</name>
</gene>
<dbReference type="Gene3D" id="1.10.150.240">
    <property type="entry name" value="Putative phosphatase, domain 2"/>
    <property type="match status" value="1"/>
</dbReference>
<dbReference type="InterPro" id="IPR023214">
    <property type="entry name" value="HAD_sf"/>
</dbReference>
<dbReference type="Proteomes" id="UP000078544">
    <property type="component" value="Unassembled WGS sequence"/>
</dbReference>
<accession>A0A167ZF71</accession>
<dbReference type="OrthoDB" id="40579at2759"/>
<dbReference type="GO" id="GO:0016791">
    <property type="term" value="F:phosphatase activity"/>
    <property type="evidence" value="ECO:0007669"/>
    <property type="project" value="TreeGrafter"/>
</dbReference>
<dbReference type="SFLD" id="SFLDG01129">
    <property type="entry name" value="C1.5:_HAD__Beta-PGM__Phosphata"/>
    <property type="match status" value="1"/>
</dbReference>
<dbReference type="InterPro" id="IPR023198">
    <property type="entry name" value="PGP-like_dom2"/>
</dbReference>
<dbReference type="SFLD" id="SFLDS00003">
    <property type="entry name" value="Haloacid_Dehalogenase"/>
    <property type="match status" value="1"/>
</dbReference>
<dbReference type="PANTHER" id="PTHR18901:SF38">
    <property type="entry name" value="PSEUDOURIDINE-5'-PHOSPHATASE"/>
    <property type="match status" value="1"/>
</dbReference>
<dbReference type="Gene3D" id="3.40.50.1000">
    <property type="entry name" value="HAD superfamily/HAD-like"/>
    <property type="match status" value="1"/>
</dbReference>
<name>A0A167ZF71_9HYPO</name>
<evidence type="ECO:0000313" key="2">
    <source>
        <dbReference type="Proteomes" id="UP000078544"/>
    </source>
</evidence>
<dbReference type="STRING" id="1081109.A0A167ZF71"/>
<reference evidence="1 2" key="1">
    <citation type="journal article" date="2016" name="Genome Biol. Evol.">
        <title>Divergent and convergent evolution of fungal pathogenicity.</title>
        <authorList>
            <person name="Shang Y."/>
            <person name="Xiao G."/>
            <person name="Zheng P."/>
            <person name="Cen K."/>
            <person name="Zhan S."/>
            <person name="Wang C."/>
        </authorList>
    </citation>
    <scope>NUCLEOTIDE SEQUENCE [LARGE SCALE GENOMIC DNA]</scope>
    <source>
        <strain evidence="1 2">RCEF 2490</strain>
    </source>
</reference>
<evidence type="ECO:0000313" key="1">
    <source>
        <dbReference type="EMBL" id="KZZ92581.1"/>
    </source>
</evidence>
<protein>
    <submittedName>
        <fullName evidence="1">HAD-like domain protein</fullName>
    </submittedName>
</protein>
<dbReference type="AlphaFoldDB" id="A0A167ZF71"/>
<comment type="caution">
    <text evidence="1">The sequence shown here is derived from an EMBL/GenBank/DDBJ whole genome shotgun (WGS) entry which is preliminary data.</text>
</comment>
<keyword evidence="2" id="KW-1185">Reference proteome</keyword>
<dbReference type="InterPro" id="IPR036412">
    <property type="entry name" value="HAD-like_sf"/>
</dbReference>
<dbReference type="SUPFAM" id="SSF56784">
    <property type="entry name" value="HAD-like"/>
    <property type="match status" value="1"/>
</dbReference>
<dbReference type="FunFam" id="1.10.150.240:FF:000001">
    <property type="entry name" value="Haloacid dehalogenase-like hydrolase domain"/>
    <property type="match status" value="1"/>
</dbReference>